<dbReference type="EMBL" id="MKQP01000021">
    <property type="protein sequence ID" value="OMD31518.1"/>
    <property type="molecule type" value="Genomic_DNA"/>
</dbReference>
<evidence type="ECO:0000313" key="7">
    <source>
        <dbReference type="Proteomes" id="UP000249163"/>
    </source>
</evidence>
<proteinExistence type="predicted"/>
<dbReference type="InterPro" id="IPR024775">
    <property type="entry name" value="DinB-like"/>
</dbReference>
<feature type="domain" description="DinB-like" evidence="1">
    <location>
        <begin position="38"/>
        <end position="142"/>
    </location>
</feature>
<dbReference type="Proteomes" id="UP000187323">
    <property type="component" value="Unassembled WGS sequence"/>
</dbReference>
<reference evidence="5 6" key="1">
    <citation type="submission" date="2016-10" db="EMBL/GenBank/DDBJ databases">
        <title>Paenibacillus species isolates.</title>
        <authorList>
            <person name="Beno S.M."/>
        </authorList>
    </citation>
    <scope>NUCLEOTIDE SEQUENCE [LARGE SCALE GENOMIC DNA]</scope>
    <source>
        <strain evidence="3 6">FSL H7-0604</strain>
        <strain evidence="4 5">FSL H7-0918</strain>
    </source>
</reference>
<dbReference type="SUPFAM" id="SSF109854">
    <property type="entry name" value="DinB/YfiT-like putative metalloenzymes"/>
    <property type="match status" value="1"/>
</dbReference>
<dbReference type="AlphaFoldDB" id="A0A1R0X9I6"/>
<sequence>MNMSDKMVAVLRRQFDPTVEMLKNLIEVCPDHFWKNAKHKYWKHIFHATTSMKFWFRQQKDEEFKIPDFGKDITEDLDKECSDYPTKEEMTTYLEEILSVARNFFDELTDCRLLEPCVLYEEITKTDVILMQIRHVQHHIGYCNSILNSNHLETAKWL</sequence>
<reference evidence="2 7" key="2">
    <citation type="submission" date="2017-06" db="EMBL/GenBank/DDBJ databases">
        <title>Complete genome sequence of Paenibacillus odorifer CBA7130.</title>
        <authorList>
            <person name="Nam Y.-D."/>
            <person name="Kang J."/>
            <person name="Chung W.-H."/>
        </authorList>
    </citation>
    <scope>NUCLEOTIDE SEQUENCE [LARGE SCALE GENOMIC DNA]</scope>
    <source>
        <strain evidence="2 7">CBA7130</strain>
    </source>
</reference>
<dbReference type="InterPro" id="IPR034660">
    <property type="entry name" value="DinB/YfiT-like"/>
</dbReference>
<evidence type="ECO:0000313" key="2">
    <source>
        <dbReference type="EMBL" id="AWV31326.1"/>
    </source>
</evidence>
<gene>
    <name evidence="3" type="ORF">BJP51_18460</name>
    <name evidence="4" type="ORF">BSK47_14340</name>
    <name evidence="2" type="ORF">CD191_01090</name>
</gene>
<accession>A0A1R0X9I6</accession>
<dbReference type="Pfam" id="PF12867">
    <property type="entry name" value="DinB_2"/>
    <property type="match status" value="1"/>
</dbReference>
<evidence type="ECO:0000313" key="5">
    <source>
        <dbReference type="Proteomes" id="UP000187323"/>
    </source>
</evidence>
<dbReference type="Gene3D" id="1.20.120.450">
    <property type="entry name" value="dinb family like domain"/>
    <property type="match status" value="1"/>
</dbReference>
<dbReference type="Proteomes" id="UP000249163">
    <property type="component" value="Chromosome"/>
</dbReference>
<evidence type="ECO:0000313" key="3">
    <source>
        <dbReference type="EMBL" id="OMD31518.1"/>
    </source>
</evidence>
<dbReference type="Proteomes" id="UP000187465">
    <property type="component" value="Unassembled WGS sequence"/>
</dbReference>
<evidence type="ECO:0000313" key="4">
    <source>
        <dbReference type="EMBL" id="OME19753.1"/>
    </source>
</evidence>
<dbReference type="EMBL" id="MPTO01000012">
    <property type="protein sequence ID" value="OME19753.1"/>
    <property type="molecule type" value="Genomic_DNA"/>
</dbReference>
<dbReference type="KEGG" id="pod:PODO_00990"/>
<evidence type="ECO:0000259" key="1">
    <source>
        <dbReference type="Pfam" id="PF12867"/>
    </source>
</evidence>
<name>A0A1R0X9I6_9BACL</name>
<evidence type="ECO:0000313" key="6">
    <source>
        <dbReference type="Proteomes" id="UP000187465"/>
    </source>
</evidence>
<protein>
    <submittedName>
        <fullName evidence="2">DinB family protein</fullName>
    </submittedName>
</protein>
<organism evidence="3 6">
    <name type="scientific">Paenibacillus odorifer</name>
    <dbReference type="NCBI Taxonomy" id="189426"/>
    <lineage>
        <taxon>Bacteria</taxon>
        <taxon>Bacillati</taxon>
        <taxon>Bacillota</taxon>
        <taxon>Bacilli</taxon>
        <taxon>Bacillales</taxon>
        <taxon>Paenibacillaceae</taxon>
        <taxon>Paenibacillus</taxon>
    </lineage>
</organism>
<dbReference type="EMBL" id="CP021965">
    <property type="protein sequence ID" value="AWV31326.1"/>
    <property type="molecule type" value="Genomic_DNA"/>
</dbReference>
<dbReference type="OrthoDB" id="5459461at2"/>